<gene>
    <name evidence="1" type="ORF">NDU88_004959</name>
</gene>
<dbReference type="AlphaFoldDB" id="A0AAV7L638"/>
<reference evidence="1" key="1">
    <citation type="journal article" date="2022" name="bioRxiv">
        <title>Sequencing and chromosome-scale assembly of the giantPleurodeles waltlgenome.</title>
        <authorList>
            <person name="Brown T."/>
            <person name="Elewa A."/>
            <person name="Iarovenko S."/>
            <person name="Subramanian E."/>
            <person name="Araus A.J."/>
            <person name="Petzold A."/>
            <person name="Susuki M."/>
            <person name="Suzuki K.-i.T."/>
            <person name="Hayashi T."/>
            <person name="Toyoda A."/>
            <person name="Oliveira C."/>
            <person name="Osipova E."/>
            <person name="Leigh N.D."/>
            <person name="Simon A."/>
            <person name="Yun M.H."/>
        </authorList>
    </citation>
    <scope>NUCLEOTIDE SEQUENCE</scope>
    <source>
        <strain evidence="1">20211129_DDA</strain>
        <tissue evidence="1">Liver</tissue>
    </source>
</reference>
<evidence type="ECO:0000313" key="2">
    <source>
        <dbReference type="Proteomes" id="UP001066276"/>
    </source>
</evidence>
<sequence>MSQRVRVLSVFSSLLRGASAPSGFAVASLPKSGRPACRRLLLCLGWGRCVLHCWLHLSSVPLQLGLTSRAPLPGKIVSLAKKSLRDKGINLALNGFTSFW</sequence>
<dbReference type="EMBL" id="JANPWB010000016">
    <property type="protein sequence ID" value="KAJ1084813.1"/>
    <property type="molecule type" value="Genomic_DNA"/>
</dbReference>
<accession>A0AAV7L638</accession>
<evidence type="ECO:0000313" key="1">
    <source>
        <dbReference type="EMBL" id="KAJ1084813.1"/>
    </source>
</evidence>
<protein>
    <recommendedName>
        <fullName evidence="3">Secreted protein</fullName>
    </recommendedName>
</protein>
<dbReference type="Proteomes" id="UP001066276">
    <property type="component" value="Chromosome 12"/>
</dbReference>
<proteinExistence type="predicted"/>
<organism evidence="1 2">
    <name type="scientific">Pleurodeles waltl</name>
    <name type="common">Iberian ribbed newt</name>
    <dbReference type="NCBI Taxonomy" id="8319"/>
    <lineage>
        <taxon>Eukaryota</taxon>
        <taxon>Metazoa</taxon>
        <taxon>Chordata</taxon>
        <taxon>Craniata</taxon>
        <taxon>Vertebrata</taxon>
        <taxon>Euteleostomi</taxon>
        <taxon>Amphibia</taxon>
        <taxon>Batrachia</taxon>
        <taxon>Caudata</taxon>
        <taxon>Salamandroidea</taxon>
        <taxon>Salamandridae</taxon>
        <taxon>Pleurodelinae</taxon>
        <taxon>Pleurodeles</taxon>
    </lineage>
</organism>
<keyword evidence="2" id="KW-1185">Reference proteome</keyword>
<comment type="caution">
    <text evidence="1">The sequence shown here is derived from an EMBL/GenBank/DDBJ whole genome shotgun (WGS) entry which is preliminary data.</text>
</comment>
<name>A0AAV7L638_PLEWA</name>
<evidence type="ECO:0008006" key="3">
    <source>
        <dbReference type="Google" id="ProtNLM"/>
    </source>
</evidence>